<accession>A0ABP9FC21</accession>
<dbReference type="InterPro" id="IPR052027">
    <property type="entry name" value="PspC"/>
</dbReference>
<evidence type="ECO:0000313" key="8">
    <source>
        <dbReference type="EMBL" id="GAA4897608.1"/>
    </source>
</evidence>
<evidence type="ECO:0000256" key="1">
    <source>
        <dbReference type="ARBA" id="ARBA00004162"/>
    </source>
</evidence>
<sequence>MKLTRSRNGMIGGVAAGIARAINVDVTLVRIAFILISIFAGSGLLVYLILWAVIPREEGGSIAEDGFDKARIWYDDRKNQGPKGPNYDI</sequence>
<comment type="subcellular location">
    <subcellularLocation>
        <location evidence="1">Cell membrane</location>
        <topology evidence="1">Single-pass membrane protein</topology>
    </subcellularLocation>
</comment>
<keyword evidence="5 6" id="KW-0472">Membrane</keyword>
<dbReference type="PANTHER" id="PTHR33885">
    <property type="entry name" value="PHAGE SHOCK PROTEIN C"/>
    <property type="match status" value="1"/>
</dbReference>
<evidence type="ECO:0000256" key="2">
    <source>
        <dbReference type="ARBA" id="ARBA00022475"/>
    </source>
</evidence>
<protein>
    <recommendedName>
        <fullName evidence="7">Phage shock protein PspC N-terminal domain-containing protein</fullName>
    </recommendedName>
</protein>
<dbReference type="RefSeq" id="WP_345581124.1">
    <property type="nucleotide sequence ID" value="NZ_BAABLV010000020.1"/>
</dbReference>
<reference evidence="9" key="1">
    <citation type="journal article" date="2019" name="Int. J. Syst. Evol. Microbiol.">
        <title>The Global Catalogue of Microorganisms (GCM) 10K type strain sequencing project: providing services to taxonomists for standard genome sequencing and annotation.</title>
        <authorList>
            <consortium name="The Broad Institute Genomics Platform"/>
            <consortium name="The Broad Institute Genome Sequencing Center for Infectious Disease"/>
            <person name="Wu L."/>
            <person name="Ma J."/>
        </authorList>
    </citation>
    <scope>NUCLEOTIDE SEQUENCE [LARGE SCALE GENOMIC DNA]</scope>
    <source>
        <strain evidence="9">JCM 19125</strain>
    </source>
</reference>
<evidence type="ECO:0000256" key="3">
    <source>
        <dbReference type="ARBA" id="ARBA00022692"/>
    </source>
</evidence>
<keyword evidence="2" id="KW-1003">Cell membrane</keyword>
<dbReference type="EMBL" id="BAABLV010000020">
    <property type="protein sequence ID" value="GAA4897608.1"/>
    <property type="molecule type" value="Genomic_DNA"/>
</dbReference>
<evidence type="ECO:0000259" key="7">
    <source>
        <dbReference type="Pfam" id="PF04024"/>
    </source>
</evidence>
<name>A0ABP9FC21_9ACTN</name>
<proteinExistence type="predicted"/>
<dbReference type="InterPro" id="IPR007168">
    <property type="entry name" value="Phageshock_PspC_N"/>
</dbReference>
<dbReference type="Proteomes" id="UP001501521">
    <property type="component" value="Unassembled WGS sequence"/>
</dbReference>
<dbReference type="Pfam" id="PF04024">
    <property type="entry name" value="PspC"/>
    <property type="match status" value="1"/>
</dbReference>
<evidence type="ECO:0000256" key="4">
    <source>
        <dbReference type="ARBA" id="ARBA00022989"/>
    </source>
</evidence>
<gene>
    <name evidence="8" type="ORF">GCM10025789_14390</name>
</gene>
<organism evidence="8 9">
    <name type="scientific">Tessaracoccus lubricantis</name>
    <dbReference type="NCBI Taxonomy" id="545543"/>
    <lineage>
        <taxon>Bacteria</taxon>
        <taxon>Bacillati</taxon>
        <taxon>Actinomycetota</taxon>
        <taxon>Actinomycetes</taxon>
        <taxon>Propionibacteriales</taxon>
        <taxon>Propionibacteriaceae</taxon>
        <taxon>Tessaracoccus</taxon>
    </lineage>
</organism>
<feature type="domain" description="Phage shock protein PspC N-terminal" evidence="7">
    <location>
        <begin position="2"/>
        <end position="57"/>
    </location>
</feature>
<evidence type="ECO:0000313" key="9">
    <source>
        <dbReference type="Proteomes" id="UP001501521"/>
    </source>
</evidence>
<evidence type="ECO:0000256" key="6">
    <source>
        <dbReference type="SAM" id="Phobius"/>
    </source>
</evidence>
<keyword evidence="4 6" id="KW-1133">Transmembrane helix</keyword>
<evidence type="ECO:0000256" key="5">
    <source>
        <dbReference type="ARBA" id="ARBA00023136"/>
    </source>
</evidence>
<dbReference type="PANTHER" id="PTHR33885:SF3">
    <property type="entry name" value="PHAGE SHOCK PROTEIN C"/>
    <property type="match status" value="1"/>
</dbReference>
<keyword evidence="9" id="KW-1185">Reference proteome</keyword>
<comment type="caution">
    <text evidence="8">The sequence shown here is derived from an EMBL/GenBank/DDBJ whole genome shotgun (WGS) entry which is preliminary data.</text>
</comment>
<keyword evidence="3 6" id="KW-0812">Transmembrane</keyword>
<feature type="transmembrane region" description="Helical" evidence="6">
    <location>
        <begin position="31"/>
        <end position="54"/>
    </location>
</feature>